<dbReference type="Proteomes" id="UP000466694">
    <property type="component" value="Unassembled WGS sequence"/>
</dbReference>
<name>A0A844AFS5_RHIFR</name>
<dbReference type="Pfam" id="PF04343">
    <property type="entry name" value="DUF488"/>
    <property type="match status" value="1"/>
</dbReference>
<dbReference type="PANTHER" id="PTHR39337">
    <property type="entry name" value="BLR5642 PROTEIN"/>
    <property type="match status" value="1"/>
</dbReference>
<dbReference type="PANTHER" id="PTHR39337:SF1">
    <property type="entry name" value="BLR5642 PROTEIN"/>
    <property type="match status" value="1"/>
</dbReference>
<sequence length="175" mass="19435">MTSLMTIGYEGSTIDDFVKTLEVAGVEVLVDVRAVTVSRKKGFSKNGLAARLEEHGIRYIHAKDLGDPKPGREAARAGDFVTFRKVFGEHLATEAAQQAVRDVADVAKAKLTCLMCYERDPSTCHRQIVATQLRDYDLISFDLFVDKKDRYERNPEKLPGHNPSKGSATAEHRAL</sequence>
<dbReference type="EMBL" id="WISZ01000197">
    <property type="protein sequence ID" value="MQX11813.1"/>
    <property type="molecule type" value="Genomic_DNA"/>
</dbReference>
<proteinExistence type="predicted"/>
<protein>
    <submittedName>
        <fullName evidence="2">DUF488 family protein</fullName>
    </submittedName>
</protein>
<dbReference type="RefSeq" id="WP_060563531.1">
    <property type="nucleotide sequence ID" value="NZ_BJNI01000015.1"/>
</dbReference>
<reference evidence="2 3" key="1">
    <citation type="journal article" date="2013" name="Genome Biol.">
        <title>Comparative genomics of the core and accessory genomes of 48 Sinorhizobium strains comprising five genospecies.</title>
        <authorList>
            <person name="Sugawara M."/>
            <person name="Epstein B."/>
            <person name="Badgley B.D."/>
            <person name="Unno T."/>
            <person name="Xu L."/>
            <person name="Reese J."/>
            <person name="Gyaneshwar P."/>
            <person name="Denny R."/>
            <person name="Mudge J."/>
            <person name="Bharti A.K."/>
            <person name="Farmer A.D."/>
            <person name="May G.D."/>
            <person name="Woodward J.E."/>
            <person name="Medigue C."/>
            <person name="Vallenet D."/>
            <person name="Lajus A."/>
            <person name="Rouy Z."/>
            <person name="Martinez-Vaz B."/>
            <person name="Tiffin P."/>
            <person name="Young N.D."/>
            <person name="Sadowsky M.J."/>
        </authorList>
    </citation>
    <scope>NUCLEOTIDE SEQUENCE [LARGE SCALE GENOMIC DNA]</scope>
    <source>
        <strain evidence="2 3">USDA205</strain>
    </source>
</reference>
<dbReference type="AlphaFoldDB" id="A0A844AFS5"/>
<accession>A0A844AFS5</accession>
<evidence type="ECO:0000313" key="2">
    <source>
        <dbReference type="EMBL" id="MQX11813.1"/>
    </source>
</evidence>
<dbReference type="InterPro" id="IPR007438">
    <property type="entry name" value="DUF488"/>
</dbReference>
<evidence type="ECO:0000313" key="3">
    <source>
        <dbReference type="Proteomes" id="UP000466694"/>
    </source>
</evidence>
<organism evidence="2 3">
    <name type="scientific">Rhizobium fredii</name>
    <name type="common">Sinorhizobium fredii</name>
    <dbReference type="NCBI Taxonomy" id="380"/>
    <lineage>
        <taxon>Bacteria</taxon>
        <taxon>Pseudomonadati</taxon>
        <taxon>Pseudomonadota</taxon>
        <taxon>Alphaproteobacteria</taxon>
        <taxon>Hyphomicrobiales</taxon>
        <taxon>Rhizobiaceae</taxon>
        <taxon>Sinorhizobium/Ensifer group</taxon>
        <taxon>Sinorhizobium</taxon>
    </lineage>
</organism>
<comment type="caution">
    <text evidence="2">The sequence shown here is derived from an EMBL/GenBank/DDBJ whole genome shotgun (WGS) entry which is preliminary data.</text>
</comment>
<gene>
    <name evidence="2" type="ORF">GHK48_27105</name>
</gene>
<evidence type="ECO:0000256" key="1">
    <source>
        <dbReference type="SAM" id="MobiDB-lite"/>
    </source>
</evidence>
<feature type="region of interest" description="Disordered" evidence="1">
    <location>
        <begin position="152"/>
        <end position="175"/>
    </location>
</feature>